<dbReference type="PANTHER" id="PTHR28094:SF1">
    <property type="entry name" value="MEIOTICALLY UP-REGULATED GENE 113 PROTEIN"/>
    <property type="match status" value="1"/>
</dbReference>
<evidence type="ECO:0000313" key="2">
    <source>
        <dbReference type="EMBL" id="KAH0210304.1"/>
    </source>
</evidence>
<dbReference type="PANTHER" id="PTHR28094">
    <property type="entry name" value="MEIOTICALLY UP-REGULATED GENE 113 PROTEIN"/>
    <property type="match status" value="1"/>
</dbReference>
<evidence type="ECO:0000313" key="3">
    <source>
        <dbReference type="Proteomes" id="UP000767238"/>
    </source>
</evidence>
<dbReference type="EMBL" id="JAHFYH010000177">
    <property type="protein sequence ID" value="KAH0210304.1"/>
    <property type="molecule type" value="Genomic_DNA"/>
</dbReference>
<dbReference type="InterPro" id="IPR053006">
    <property type="entry name" value="Meiosis_regulatory"/>
</dbReference>
<reference evidence="2" key="1">
    <citation type="journal article" date="2021" name="J Fungi (Basel)">
        <title>Virulence traits and population genomics of the black yeast Aureobasidium melanogenum.</title>
        <authorList>
            <person name="Cernosa A."/>
            <person name="Sun X."/>
            <person name="Gostincar C."/>
            <person name="Fang C."/>
            <person name="Gunde-Cimerman N."/>
            <person name="Song Z."/>
        </authorList>
    </citation>
    <scope>NUCLEOTIDE SEQUENCE</scope>
    <source>
        <strain evidence="2">EXF-8016</strain>
    </source>
</reference>
<evidence type="ECO:0000259" key="1">
    <source>
        <dbReference type="SMART" id="SM00974"/>
    </source>
</evidence>
<name>A0A9P8K3D9_AURME</name>
<dbReference type="SMART" id="SM00974">
    <property type="entry name" value="T5orf172"/>
    <property type="match status" value="1"/>
</dbReference>
<proteinExistence type="predicted"/>
<accession>A0A9P8K3D9</accession>
<dbReference type="Proteomes" id="UP000767238">
    <property type="component" value="Unassembled WGS sequence"/>
</dbReference>
<dbReference type="AlphaFoldDB" id="A0A9P8K3D9"/>
<dbReference type="InterPro" id="IPR018306">
    <property type="entry name" value="Phage_T5_Orf172_DNA-bd"/>
</dbReference>
<dbReference type="Pfam" id="PF10544">
    <property type="entry name" value="T5orf172"/>
    <property type="match status" value="1"/>
</dbReference>
<sequence>MSNDAGAKPAAIFRPQALEELQCIARTKGSTQCRGKIGEAYSSTASQQAIGTSASQAPETDISKILRLLVCKRHSEQEILSQMNGLLETYAPELVEFARSHTDRTDPTSQLWDRNSSMSVRIKLERPIRPEQFSDGFLYAFTSEFEPGFVKFGCCKSALAQRIRQWDKCYPKATLYHQEVFKFPQRIEELIHLELADKRYSKQCNVGSCDSKSHDEWFKCSPAEAEQIIQQWQRLSQSRLYDPMTRQLEDRWKLLLQKIDPIRQEKLTAGHLLEATEKRPGSPSVLISDALASMSL</sequence>
<feature type="domain" description="Bacteriophage T5 Orf172 DNA-binding" evidence="1">
    <location>
        <begin position="144"/>
        <end position="232"/>
    </location>
</feature>
<gene>
    <name evidence="2" type="ORF">KCV03_g10099</name>
</gene>
<protein>
    <recommendedName>
        <fullName evidence="1">Bacteriophage T5 Orf172 DNA-binding domain-containing protein</fullName>
    </recommendedName>
</protein>
<feature type="non-terminal residue" evidence="2">
    <location>
        <position position="296"/>
    </location>
</feature>
<comment type="caution">
    <text evidence="2">The sequence shown here is derived from an EMBL/GenBank/DDBJ whole genome shotgun (WGS) entry which is preliminary data.</text>
</comment>
<reference evidence="2" key="2">
    <citation type="submission" date="2021-08" db="EMBL/GenBank/DDBJ databases">
        <authorList>
            <person name="Gostincar C."/>
            <person name="Sun X."/>
            <person name="Song Z."/>
            <person name="Gunde-Cimerman N."/>
        </authorList>
    </citation>
    <scope>NUCLEOTIDE SEQUENCE</scope>
    <source>
        <strain evidence="2">EXF-8016</strain>
    </source>
</reference>
<organism evidence="2 3">
    <name type="scientific">Aureobasidium melanogenum</name>
    <name type="common">Aureobasidium pullulans var. melanogenum</name>
    <dbReference type="NCBI Taxonomy" id="46634"/>
    <lineage>
        <taxon>Eukaryota</taxon>
        <taxon>Fungi</taxon>
        <taxon>Dikarya</taxon>
        <taxon>Ascomycota</taxon>
        <taxon>Pezizomycotina</taxon>
        <taxon>Dothideomycetes</taxon>
        <taxon>Dothideomycetidae</taxon>
        <taxon>Dothideales</taxon>
        <taxon>Saccotheciaceae</taxon>
        <taxon>Aureobasidium</taxon>
    </lineage>
</organism>